<evidence type="ECO:0000256" key="5">
    <source>
        <dbReference type="ARBA" id="ARBA00022763"/>
    </source>
</evidence>
<keyword evidence="3" id="KW-0540">Nuclease</keyword>
<comment type="cofactor">
    <cofactor evidence="2">
        <name>Mg(2+)</name>
        <dbReference type="ChEBI" id="CHEBI:18420"/>
    </cofactor>
</comment>
<name>A0A8I2H410_9GAMM</name>
<keyword evidence="11" id="KW-0255">Endonuclease</keyword>
<sequence length="311" mass="34060">MTTKLTAFVFSTIFSLSLLGCQSEPSNIGSSAVSGQANVAPLKIATWNMEHLAYPSSAGCRPRDEQEISALRDYAKGLNADVIALQEVASVKALEQVFPSSEWQLLISSRANSATYDCRGSGNLSTQQKTAFAIRNNLVPSKVDNVSELSVNVEGLRHGLVVTLDTQFGELSVLNVHLKSGCFVDNYSTSDKKACRLLAEQLPVLKSWLEKHANSNTIVLGDFNHRLSHGDNQFWQQLTKHQNSASAPLVNATETLTGCHPRYPVPIDHILLSNKLANTVKFDPSVHFFADMSEEKMLSDHCAISVLISMR</sequence>
<evidence type="ECO:0000259" key="10">
    <source>
        <dbReference type="Pfam" id="PF03372"/>
    </source>
</evidence>
<dbReference type="InterPro" id="IPR036691">
    <property type="entry name" value="Endo/exonu/phosph_ase_sf"/>
</dbReference>
<evidence type="ECO:0000313" key="11">
    <source>
        <dbReference type="EMBL" id="NLR22638.1"/>
    </source>
</evidence>
<dbReference type="GO" id="GO:0070260">
    <property type="term" value="F:5'-tyrosyl-DNA phosphodiesterase activity"/>
    <property type="evidence" value="ECO:0007669"/>
    <property type="project" value="TreeGrafter"/>
</dbReference>
<dbReference type="GO" id="GO:0046872">
    <property type="term" value="F:metal ion binding"/>
    <property type="evidence" value="ECO:0007669"/>
    <property type="project" value="UniProtKB-KW"/>
</dbReference>
<dbReference type="EMBL" id="CP137578">
    <property type="protein sequence ID" value="WOX29564.1"/>
    <property type="molecule type" value="Genomic_DNA"/>
</dbReference>
<dbReference type="InterPro" id="IPR005135">
    <property type="entry name" value="Endo/exonuclease/phosphatase"/>
</dbReference>
<dbReference type="Pfam" id="PF03372">
    <property type="entry name" value="Exo_endo_phos"/>
    <property type="match status" value="1"/>
</dbReference>
<dbReference type="GO" id="GO:0004527">
    <property type="term" value="F:exonuclease activity"/>
    <property type="evidence" value="ECO:0007669"/>
    <property type="project" value="UniProtKB-KW"/>
</dbReference>
<evidence type="ECO:0000313" key="14">
    <source>
        <dbReference type="Proteomes" id="UP001304419"/>
    </source>
</evidence>
<proteinExistence type="predicted"/>
<keyword evidence="5" id="KW-0227">DNA damage</keyword>
<dbReference type="Proteomes" id="UP000646877">
    <property type="component" value="Unassembled WGS sequence"/>
</dbReference>
<feature type="signal peptide" evidence="9">
    <location>
        <begin position="1"/>
        <end position="20"/>
    </location>
</feature>
<dbReference type="Proteomes" id="UP001304419">
    <property type="component" value="Chromosome 1"/>
</dbReference>
<keyword evidence="4" id="KW-0479">Metal-binding</keyword>
<protein>
    <submittedName>
        <fullName evidence="11">Endonuclease/exonuclease/phosphatase family protein</fullName>
    </submittedName>
</protein>
<dbReference type="RefSeq" id="WP_193522126.1">
    <property type="nucleotide sequence ID" value="NZ_CBCSDF010000014.1"/>
</dbReference>
<feature type="domain" description="Endonuclease/exonuclease/phosphatase" evidence="10">
    <location>
        <begin position="45"/>
        <end position="301"/>
    </location>
</feature>
<comment type="cofactor">
    <cofactor evidence="1">
        <name>Mn(2+)</name>
        <dbReference type="ChEBI" id="CHEBI:29035"/>
    </cofactor>
</comment>
<gene>
    <name evidence="11" type="ORF">F9Y85_15265</name>
    <name evidence="12" type="ORF">R5H13_04675</name>
</gene>
<reference evidence="12 14" key="2">
    <citation type="submission" date="2023-10" db="EMBL/GenBank/DDBJ databases">
        <title>To unveil natural product biosynthetic capacity in Pseudoalteromonas.</title>
        <authorList>
            <person name="Wang J."/>
        </authorList>
    </citation>
    <scope>NUCLEOTIDE SEQUENCE [LARGE SCALE GENOMIC DNA]</scope>
    <source>
        <strain evidence="12 14">DSM 15914</strain>
    </source>
</reference>
<evidence type="ECO:0000256" key="7">
    <source>
        <dbReference type="ARBA" id="ARBA00022842"/>
    </source>
</evidence>
<dbReference type="GO" id="GO:0003697">
    <property type="term" value="F:single-stranded DNA binding"/>
    <property type="evidence" value="ECO:0007669"/>
    <property type="project" value="TreeGrafter"/>
</dbReference>
<evidence type="ECO:0000256" key="9">
    <source>
        <dbReference type="SAM" id="SignalP"/>
    </source>
</evidence>
<dbReference type="AlphaFoldDB" id="A0A8I2H410"/>
<reference evidence="11" key="1">
    <citation type="submission" date="2019-10" db="EMBL/GenBank/DDBJ databases">
        <authorList>
            <person name="Paulsen S."/>
        </authorList>
    </citation>
    <scope>NUCLEOTIDE SEQUENCE</scope>
    <source>
        <strain evidence="11">LMG 19692</strain>
    </source>
</reference>
<evidence type="ECO:0000256" key="1">
    <source>
        <dbReference type="ARBA" id="ARBA00001936"/>
    </source>
</evidence>
<feature type="chain" id="PRO_5034363435" evidence="9">
    <location>
        <begin position="21"/>
        <end position="311"/>
    </location>
</feature>
<dbReference type="EMBL" id="WEIA01000009">
    <property type="protein sequence ID" value="NLR22638.1"/>
    <property type="molecule type" value="Genomic_DNA"/>
</dbReference>
<keyword evidence="6" id="KW-0378">Hydrolase</keyword>
<keyword evidence="14" id="KW-1185">Reference proteome</keyword>
<evidence type="ECO:0000313" key="13">
    <source>
        <dbReference type="Proteomes" id="UP000646877"/>
    </source>
</evidence>
<keyword evidence="7" id="KW-0460">Magnesium</keyword>
<evidence type="ECO:0000256" key="3">
    <source>
        <dbReference type="ARBA" id="ARBA00022722"/>
    </source>
</evidence>
<dbReference type="PANTHER" id="PTHR15822:SF4">
    <property type="entry name" value="TYROSYL-DNA PHOSPHODIESTERASE 2"/>
    <property type="match status" value="1"/>
</dbReference>
<dbReference type="InterPro" id="IPR051547">
    <property type="entry name" value="TDP2-like"/>
</dbReference>
<keyword evidence="9" id="KW-0732">Signal</keyword>
<dbReference type="GO" id="GO:0006302">
    <property type="term" value="P:double-strand break repair"/>
    <property type="evidence" value="ECO:0007669"/>
    <property type="project" value="TreeGrafter"/>
</dbReference>
<keyword evidence="8" id="KW-0234">DNA repair</keyword>
<dbReference type="GO" id="GO:0005737">
    <property type="term" value="C:cytoplasm"/>
    <property type="evidence" value="ECO:0007669"/>
    <property type="project" value="TreeGrafter"/>
</dbReference>
<dbReference type="PROSITE" id="PS51257">
    <property type="entry name" value="PROKAR_LIPOPROTEIN"/>
    <property type="match status" value="1"/>
</dbReference>
<dbReference type="Gene3D" id="3.60.10.10">
    <property type="entry name" value="Endonuclease/exonuclease/phosphatase"/>
    <property type="match status" value="1"/>
</dbReference>
<evidence type="ECO:0000256" key="2">
    <source>
        <dbReference type="ARBA" id="ARBA00001946"/>
    </source>
</evidence>
<dbReference type="GO" id="GO:0004519">
    <property type="term" value="F:endonuclease activity"/>
    <property type="evidence" value="ECO:0007669"/>
    <property type="project" value="UniProtKB-KW"/>
</dbReference>
<keyword evidence="11" id="KW-0269">Exonuclease</keyword>
<dbReference type="SUPFAM" id="SSF56219">
    <property type="entry name" value="DNase I-like"/>
    <property type="match status" value="1"/>
</dbReference>
<evidence type="ECO:0000313" key="12">
    <source>
        <dbReference type="EMBL" id="WOX29564.1"/>
    </source>
</evidence>
<accession>A0A8I2H410</accession>
<dbReference type="PANTHER" id="PTHR15822">
    <property type="entry name" value="TRAF AND TNF RECEPTOR-ASSOCIATED PROTEIN"/>
    <property type="match status" value="1"/>
</dbReference>
<evidence type="ECO:0000256" key="6">
    <source>
        <dbReference type="ARBA" id="ARBA00022801"/>
    </source>
</evidence>
<evidence type="ECO:0000256" key="8">
    <source>
        <dbReference type="ARBA" id="ARBA00023204"/>
    </source>
</evidence>
<evidence type="ECO:0000256" key="4">
    <source>
        <dbReference type="ARBA" id="ARBA00022723"/>
    </source>
</evidence>
<organism evidence="11 13">
    <name type="scientific">Pseudoalteromonas maricaloris</name>
    <dbReference type="NCBI Taxonomy" id="184924"/>
    <lineage>
        <taxon>Bacteria</taxon>
        <taxon>Pseudomonadati</taxon>
        <taxon>Pseudomonadota</taxon>
        <taxon>Gammaproteobacteria</taxon>
        <taxon>Alteromonadales</taxon>
        <taxon>Pseudoalteromonadaceae</taxon>
        <taxon>Pseudoalteromonas</taxon>
    </lineage>
</organism>